<gene>
    <name evidence="4" type="ORF">N782_19320</name>
</gene>
<keyword evidence="1" id="KW-0597">Phosphoprotein</keyword>
<keyword evidence="5" id="KW-1185">Reference proteome</keyword>
<dbReference type="GO" id="GO:0006935">
    <property type="term" value="P:chemotaxis"/>
    <property type="evidence" value="ECO:0007669"/>
    <property type="project" value="InterPro"/>
</dbReference>
<comment type="caution">
    <text evidence="4">The sequence shown here is derived from an EMBL/GenBank/DDBJ whole genome shotgun (WGS) entry which is preliminary data.</text>
</comment>
<dbReference type="PANTHER" id="PTHR47233">
    <property type="entry name" value="CHEMOTAXIS PROTEIN CHEV"/>
    <property type="match status" value="1"/>
</dbReference>
<dbReference type="GO" id="GO:0000160">
    <property type="term" value="P:phosphorelay signal transduction system"/>
    <property type="evidence" value="ECO:0007669"/>
    <property type="project" value="InterPro"/>
</dbReference>
<evidence type="ECO:0000259" key="2">
    <source>
        <dbReference type="PROSITE" id="PS50110"/>
    </source>
</evidence>
<reference evidence="4 5" key="1">
    <citation type="journal article" date="2015" name="Stand. Genomic Sci.">
        <title>High quality draft genome sequence of the moderately halophilic bacterium Pontibacillus yanchengensis Y32(T) and comparison among Pontibacillus genomes.</title>
        <authorList>
            <person name="Huang J."/>
            <person name="Qiao Z.X."/>
            <person name="Tang J.W."/>
            <person name="Wang G."/>
        </authorList>
    </citation>
    <scope>NUCLEOTIDE SEQUENCE [LARGE SCALE GENOMIC DNA]</scope>
    <source>
        <strain evidence="4 5">Y32</strain>
    </source>
</reference>
<dbReference type="EMBL" id="AVBF01000063">
    <property type="protein sequence ID" value="KGP71443.1"/>
    <property type="molecule type" value="Genomic_DNA"/>
</dbReference>
<dbReference type="SUPFAM" id="SSF52172">
    <property type="entry name" value="CheY-like"/>
    <property type="match status" value="1"/>
</dbReference>
<dbReference type="OrthoDB" id="9806105at2"/>
<proteinExistence type="predicted"/>
<name>A0A0A2TAK4_9BACI</name>
<dbReference type="STRING" id="1385514.N782_19320"/>
<dbReference type="RefSeq" id="WP_036822952.1">
    <property type="nucleotide sequence ID" value="NZ_AVBF01000063.1"/>
</dbReference>
<feature type="domain" description="Response regulatory" evidence="2">
    <location>
        <begin position="176"/>
        <end position="302"/>
    </location>
</feature>
<dbReference type="InterPro" id="IPR011006">
    <property type="entry name" value="CheY-like_superfamily"/>
</dbReference>
<dbReference type="PROSITE" id="PS50110">
    <property type="entry name" value="RESPONSE_REGULATORY"/>
    <property type="match status" value="1"/>
</dbReference>
<evidence type="ECO:0000313" key="4">
    <source>
        <dbReference type="EMBL" id="KGP71443.1"/>
    </source>
</evidence>
<evidence type="ECO:0000259" key="3">
    <source>
        <dbReference type="PROSITE" id="PS50851"/>
    </source>
</evidence>
<dbReference type="Gene3D" id="2.30.30.40">
    <property type="entry name" value="SH3 Domains"/>
    <property type="match status" value="1"/>
</dbReference>
<dbReference type="PANTHER" id="PTHR47233:SF3">
    <property type="entry name" value="CHEMOTAXIS PROTEIN CHEV"/>
    <property type="match status" value="1"/>
</dbReference>
<dbReference type="PIRSF" id="PIRSF002867">
    <property type="entry name" value="CheV"/>
    <property type="match status" value="1"/>
</dbReference>
<protein>
    <submittedName>
        <fullName evidence="4">Chemotaxis protein CheV</fullName>
    </submittedName>
</protein>
<dbReference type="eggNOG" id="COG0835">
    <property type="taxonomic scope" value="Bacteria"/>
</dbReference>
<dbReference type="SUPFAM" id="SSF50341">
    <property type="entry name" value="CheW-like"/>
    <property type="match status" value="1"/>
</dbReference>
<dbReference type="InterPro" id="IPR002545">
    <property type="entry name" value="CheW-lke_dom"/>
</dbReference>
<dbReference type="Gene3D" id="3.40.50.2300">
    <property type="match status" value="1"/>
</dbReference>
<dbReference type="InterPro" id="IPR024181">
    <property type="entry name" value="Chemotax_regulator_CheV"/>
</dbReference>
<dbReference type="InterPro" id="IPR036061">
    <property type="entry name" value="CheW-like_dom_sf"/>
</dbReference>
<dbReference type="Pfam" id="PF00072">
    <property type="entry name" value="Response_reg"/>
    <property type="match status" value="1"/>
</dbReference>
<dbReference type="AlphaFoldDB" id="A0A0A2TAK4"/>
<dbReference type="Pfam" id="PF01584">
    <property type="entry name" value="CheW"/>
    <property type="match status" value="1"/>
</dbReference>
<dbReference type="eggNOG" id="COG0784">
    <property type="taxonomic scope" value="Bacteria"/>
</dbReference>
<dbReference type="InterPro" id="IPR001789">
    <property type="entry name" value="Sig_transdc_resp-reg_receiver"/>
</dbReference>
<evidence type="ECO:0000256" key="1">
    <source>
        <dbReference type="PROSITE-ProRule" id="PRU00169"/>
    </source>
</evidence>
<feature type="modified residue" description="4-aspartylphosphate" evidence="1">
    <location>
        <position position="235"/>
    </location>
</feature>
<dbReference type="Proteomes" id="UP000030147">
    <property type="component" value="Unassembled WGS sequence"/>
</dbReference>
<dbReference type="Gene3D" id="2.40.50.180">
    <property type="entry name" value="CheA-289, Domain 4"/>
    <property type="match status" value="1"/>
</dbReference>
<accession>A0A0A2TAK4</accession>
<dbReference type="PROSITE" id="PS50851">
    <property type="entry name" value="CHEW"/>
    <property type="match status" value="1"/>
</dbReference>
<dbReference type="SMART" id="SM00260">
    <property type="entry name" value="CheW"/>
    <property type="match status" value="1"/>
</dbReference>
<sequence>MKEKDNGILLESGTNELEVVEFGIGQNKFGINVIKVKEILNPLPVTQIPHSHRSVQGIIEIRGEVVPVIDVGHALGFPPSEHPEQDKFILSEFNQTKIVFHVHTVTQIHRISWEDIEKPDRMYQGLETQITGVVKMDQEMLLLLDFEKIVADISPDSSINKSQIKTLGERERSEKCILIAEDSALLRSMLEETLHEAGYTNLSLYEDGKEAMEYLDSLIEDGKNIEDQLQLVLTDIEMPQMDGHHLTKRIKDDSRLDKLPVIIFSSLITDDLRHKGEMVGADAQVSKPEIVELVQTIDRLVL</sequence>
<dbReference type="SMART" id="SM00448">
    <property type="entry name" value="REC"/>
    <property type="match status" value="1"/>
</dbReference>
<organism evidence="4 5">
    <name type="scientific">Pontibacillus yanchengensis Y32</name>
    <dbReference type="NCBI Taxonomy" id="1385514"/>
    <lineage>
        <taxon>Bacteria</taxon>
        <taxon>Bacillati</taxon>
        <taxon>Bacillota</taxon>
        <taxon>Bacilli</taxon>
        <taxon>Bacillales</taxon>
        <taxon>Bacillaceae</taxon>
        <taxon>Pontibacillus</taxon>
    </lineage>
</organism>
<feature type="domain" description="CheW-like" evidence="3">
    <location>
        <begin position="16"/>
        <end position="155"/>
    </location>
</feature>
<evidence type="ECO:0000313" key="5">
    <source>
        <dbReference type="Proteomes" id="UP000030147"/>
    </source>
</evidence>